<comment type="caution">
    <text evidence="7">The sequence shown here is derived from an EMBL/GenBank/DDBJ whole genome shotgun (WGS) entry which is preliminary data.</text>
</comment>
<keyword evidence="4" id="KW-0862">Zinc</keyword>
<dbReference type="PANTHER" id="PTHR24103">
    <property type="entry name" value="E3 UBIQUITIN-PROTEIN LIGASE TRIM"/>
    <property type="match status" value="1"/>
</dbReference>
<dbReference type="AlphaFoldDB" id="V6TQB9"/>
<evidence type="ECO:0000256" key="4">
    <source>
        <dbReference type="ARBA" id="ARBA00022833"/>
    </source>
</evidence>
<dbReference type="Proteomes" id="UP000018040">
    <property type="component" value="Unassembled WGS sequence"/>
</dbReference>
<organism evidence="7 8">
    <name type="scientific">Giardia intestinalis</name>
    <name type="common">Giardia lamblia</name>
    <dbReference type="NCBI Taxonomy" id="5741"/>
    <lineage>
        <taxon>Eukaryota</taxon>
        <taxon>Metamonada</taxon>
        <taxon>Diplomonadida</taxon>
        <taxon>Hexamitidae</taxon>
        <taxon>Giardiinae</taxon>
        <taxon>Giardia</taxon>
    </lineage>
</organism>
<feature type="domain" description="RING-type" evidence="6">
    <location>
        <begin position="32"/>
        <end position="76"/>
    </location>
</feature>
<dbReference type="GO" id="GO:0008270">
    <property type="term" value="F:zinc ion binding"/>
    <property type="evidence" value="ECO:0007669"/>
    <property type="project" value="UniProtKB-KW"/>
</dbReference>
<dbReference type="EMBL" id="AHHH01000160">
    <property type="protein sequence ID" value="ESU40926.1"/>
    <property type="molecule type" value="Genomic_DNA"/>
</dbReference>
<dbReference type="VEuPathDB" id="GiardiaDB:GL50803_0021233"/>
<reference evidence="8" key="1">
    <citation type="submission" date="2012-02" db="EMBL/GenBank/DDBJ databases">
        <title>Genome sequencing of Giardia lamblia Genotypes A2 and B isolates (DH and GS) and comparative analysis with the genomes of Genotypes A1 and E (WB and Pig).</title>
        <authorList>
            <person name="Adam R."/>
            <person name="Dahlstrom E."/>
            <person name="Martens C."/>
            <person name="Bruno D."/>
            <person name="Barbian K."/>
            <person name="Porcella S.F."/>
            <person name="Nash T."/>
        </authorList>
    </citation>
    <scope>NUCLEOTIDE SEQUENCE</scope>
    <source>
        <strain evidence="8">GS</strain>
    </source>
</reference>
<keyword evidence="3 5" id="KW-0863">Zinc-finger</keyword>
<gene>
    <name evidence="7" type="ORF">GSB_153704</name>
</gene>
<dbReference type="Pfam" id="PF00097">
    <property type="entry name" value="zf-C3HC4"/>
    <property type="match status" value="1"/>
</dbReference>
<protein>
    <recommendedName>
        <fullName evidence="6">RING-type domain-containing protein</fullName>
    </recommendedName>
</protein>
<accession>V6TQB9</accession>
<name>V6TQB9_GIAIN</name>
<dbReference type="PROSITE" id="PS50089">
    <property type="entry name" value="ZF_RING_2"/>
    <property type="match status" value="1"/>
</dbReference>
<dbReference type="SUPFAM" id="SSF57850">
    <property type="entry name" value="RING/U-box"/>
    <property type="match status" value="1"/>
</dbReference>
<dbReference type="Gene3D" id="3.30.40.10">
    <property type="entry name" value="Zinc/RING finger domain, C3HC4 (zinc finger)"/>
    <property type="match status" value="1"/>
</dbReference>
<reference evidence="7 8" key="2">
    <citation type="journal article" date="2013" name="Genome Biol. Evol.">
        <title>Genome sequencing of Giardia lamblia genotypes A2 and B isolates (DH and GS) and comparative analysis with the genomes of genotypes A1 and E (WB and Pig).</title>
        <authorList>
            <person name="Adam R.D."/>
            <person name="Dahlstrom E.W."/>
            <person name="Martens C.A."/>
            <person name="Bruno D.P."/>
            <person name="Barbian K.D."/>
            <person name="Ricklefs S.M."/>
            <person name="Hernandez M.M."/>
            <person name="Narla N.P."/>
            <person name="Patel R.B."/>
            <person name="Porcella S.F."/>
            <person name="Nash T.E."/>
        </authorList>
    </citation>
    <scope>NUCLEOTIDE SEQUENCE [LARGE SCALE GENOMIC DNA]</scope>
    <source>
        <strain evidence="7 8">GS</strain>
    </source>
</reference>
<dbReference type="SMART" id="SM00184">
    <property type="entry name" value="RING"/>
    <property type="match status" value="1"/>
</dbReference>
<dbReference type="PROSITE" id="PS00518">
    <property type="entry name" value="ZF_RING_1"/>
    <property type="match status" value="1"/>
</dbReference>
<keyword evidence="2" id="KW-0479">Metal-binding</keyword>
<sequence>MIWDLRNGQRSFSESAMHAIETAPADWEKGYCDLCCLLLNKAFLLECGHTFCDRCIVVLVEGNRSVSPDTVECPFCLTISPHLISRDSKTAPEPPAPSFVSCQAPNHKLVGTSSVQYFCVQTSELICTSCALSALYVGKALLTVTEAAEYFGNIIHDKTTNIRLAVAEVRKYVRKLRRQQDSLGLQLEEMIENLNNRKLEIINAVTEKFSILERILIRFTDMHRDELARETTDITQRVRSVMDAVSSSEKHAAQQDPLVFLVEAKMLISLLSQKLKALSSCTERRAAPPPLQLPQLGSTANILGAVRALEFRDLRSKGLQPSWGSKQS</sequence>
<evidence type="ECO:0000259" key="6">
    <source>
        <dbReference type="PROSITE" id="PS50089"/>
    </source>
</evidence>
<dbReference type="InterPro" id="IPR017907">
    <property type="entry name" value="Znf_RING_CS"/>
</dbReference>
<dbReference type="VEuPathDB" id="GiardiaDB:DHA2_152628"/>
<dbReference type="InterPro" id="IPR050143">
    <property type="entry name" value="TRIM/RBCC"/>
</dbReference>
<evidence type="ECO:0000256" key="3">
    <source>
        <dbReference type="ARBA" id="ARBA00022771"/>
    </source>
</evidence>
<evidence type="ECO:0000313" key="8">
    <source>
        <dbReference type="Proteomes" id="UP000018040"/>
    </source>
</evidence>
<dbReference type="InterPro" id="IPR001841">
    <property type="entry name" value="Znf_RING"/>
</dbReference>
<evidence type="ECO:0000256" key="5">
    <source>
        <dbReference type="PROSITE-ProRule" id="PRU00175"/>
    </source>
</evidence>
<comment type="similarity">
    <text evidence="1">Belongs to the TRIM/RBCC family.</text>
</comment>
<evidence type="ECO:0000313" key="7">
    <source>
        <dbReference type="EMBL" id="ESU40926.1"/>
    </source>
</evidence>
<dbReference type="InterPro" id="IPR013083">
    <property type="entry name" value="Znf_RING/FYVE/PHD"/>
</dbReference>
<dbReference type="InterPro" id="IPR018957">
    <property type="entry name" value="Znf_C3HC4_RING-type"/>
</dbReference>
<evidence type="ECO:0000256" key="1">
    <source>
        <dbReference type="ARBA" id="ARBA00008518"/>
    </source>
</evidence>
<dbReference type="OrthoDB" id="6105938at2759"/>
<proteinExistence type="inferred from homology"/>
<evidence type="ECO:0000256" key="2">
    <source>
        <dbReference type="ARBA" id="ARBA00022723"/>
    </source>
</evidence>